<dbReference type="OrthoDB" id="10012212at2759"/>
<dbReference type="InterPro" id="IPR008506">
    <property type="entry name" value="SND2/TMEM208"/>
</dbReference>
<dbReference type="RefSeq" id="XP_002550303.1">
    <property type="nucleotide sequence ID" value="XM_002550257.1"/>
</dbReference>
<feature type="compositionally biased region" description="Basic and acidic residues" evidence="7">
    <location>
        <begin position="174"/>
        <end position="185"/>
    </location>
</feature>
<dbReference type="GO" id="GO:0005773">
    <property type="term" value="C:vacuole"/>
    <property type="evidence" value="ECO:0007669"/>
    <property type="project" value="GOC"/>
</dbReference>
<dbReference type="PANTHER" id="PTHR13505">
    <property type="entry name" value="TRANSMEMBRANE PROTEIN 208"/>
    <property type="match status" value="1"/>
</dbReference>
<evidence type="ECO:0000313" key="9">
    <source>
        <dbReference type="EMBL" id="EER31818.1"/>
    </source>
</evidence>
<protein>
    <recommendedName>
        <fullName evidence="11">Late endosome and vacuole interface protein 10</fullName>
    </recommendedName>
</protein>
<dbReference type="Pfam" id="PF05620">
    <property type="entry name" value="TMEM208_SND2"/>
    <property type="match status" value="1"/>
</dbReference>
<dbReference type="PANTHER" id="PTHR13505:SF7">
    <property type="entry name" value="TRANSMEMBRANE PROTEIN 208"/>
    <property type="match status" value="1"/>
</dbReference>
<dbReference type="VEuPathDB" id="FungiDB:CTRG_04601"/>
<evidence type="ECO:0000256" key="1">
    <source>
        <dbReference type="ARBA" id="ARBA00004477"/>
    </source>
</evidence>
<reference evidence="9 10" key="1">
    <citation type="journal article" date="2009" name="Nature">
        <title>Evolution of pathogenicity and sexual reproduction in eight Candida genomes.</title>
        <authorList>
            <person name="Butler G."/>
            <person name="Rasmussen M.D."/>
            <person name="Lin M.F."/>
            <person name="Santos M.A."/>
            <person name="Sakthikumar S."/>
            <person name="Munro C.A."/>
            <person name="Rheinbay E."/>
            <person name="Grabherr M."/>
            <person name="Forche A."/>
            <person name="Reedy J.L."/>
            <person name="Agrafioti I."/>
            <person name="Arnaud M.B."/>
            <person name="Bates S."/>
            <person name="Brown A.J."/>
            <person name="Brunke S."/>
            <person name="Costanzo M.C."/>
            <person name="Fitzpatrick D.A."/>
            <person name="de Groot P.W."/>
            <person name="Harris D."/>
            <person name="Hoyer L.L."/>
            <person name="Hube B."/>
            <person name="Klis F.M."/>
            <person name="Kodira C."/>
            <person name="Lennard N."/>
            <person name="Logue M.E."/>
            <person name="Martin R."/>
            <person name="Neiman A.M."/>
            <person name="Nikolaou E."/>
            <person name="Quail M.A."/>
            <person name="Quinn J."/>
            <person name="Santos M.C."/>
            <person name="Schmitzberger F.F."/>
            <person name="Sherlock G."/>
            <person name="Shah P."/>
            <person name="Silverstein K.A."/>
            <person name="Skrzypek M.S."/>
            <person name="Soll D."/>
            <person name="Staggs R."/>
            <person name="Stansfield I."/>
            <person name="Stumpf M.P."/>
            <person name="Sudbery P.E."/>
            <person name="Srikantha T."/>
            <person name="Zeng Q."/>
            <person name="Berman J."/>
            <person name="Berriman M."/>
            <person name="Heitman J."/>
            <person name="Gow N.A."/>
            <person name="Lorenz M.C."/>
            <person name="Birren B.W."/>
            <person name="Kellis M."/>
            <person name="Cuomo C.A."/>
        </authorList>
    </citation>
    <scope>NUCLEOTIDE SEQUENCE [LARGE SCALE GENOMIC DNA]</scope>
    <source>
        <strain evidence="10">ATCC MYA-3404 / T1</strain>
    </source>
</reference>
<comment type="subcellular location">
    <subcellularLocation>
        <location evidence="1">Endoplasmic reticulum membrane</location>
        <topology evidence="1">Multi-pass membrane protein</topology>
    </subcellularLocation>
</comment>
<comment type="similarity">
    <text evidence="2">Belongs to the TMEM208 family.</text>
</comment>
<dbReference type="GO" id="GO:0006624">
    <property type="term" value="P:vacuolar protein processing"/>
    <property type="evidence" value="ECO:0007669"/>
    <property type="project" value="TreeGrafter"/>
</dbReference>
<dbReference type="eggNOG" id="KOG3269">
    <property type="taxonomic scope" value="Eukaryota"/>
</dbReference>
<organism evidence="9 10">
    <name type="scientific">Candida tropicalis (strain ATCC MYA-3404 / T1)</name>
    <name type="common">Yeast</name>
    <dbReference type="NCBI Taxonomy" id="294747"/>
    <lineage>
        <taxon>Eukaryota</taxon>
        <taxon>Fungi</taxon>
        <taxon>Dikarya</taxon>
        <taxon>Ascomycota</taxon>
        <taxon>Saccharomycotina</taxon>
        <taxon>Pichiomycetes</taxon>
        <taxon>Debaryomycetaceae</taxon>
        <taxon>Candida/Lodderomyces clade</taxon>
        <taxon>Candida</taxon>
    </lineage>
</organism>
<evidence type="ECO:0000256" key="7">
    <source>
        <dbReference type="SAM" id="MobiDB-lite"/>
    </source>
</evidence>
<dbReference type="AlphaFoldDB" id="C5MEV8"/>
<keyword evidence="5 8" id="KW-1133">Transmembrane helix</keyword>
<proteinExistence type="inferred from homology"/>
<accession>C5MEV8</accession>
<keyword evidence="6 8" id="KW-0472">Membrane</keyword>
<feature type="transmembrane region" description="Helical" evidence="8">
    <location>
        <begin position="119"/>
        <end position="141"/>
    </location>
</feature>
<sequence length="185" mass="21237">MASASAKKLAASNVSILNQLSIIASIINFFAALVIFKFHRPSSFKPWLFWSLPSFFLHNSLESNGRPKYDKDNNGKKHLVKSGEDIRLKGSLYEYYFDVIYITWFLDILMIIFGTNKVWYLYLVIPGFAIYKLSGFILPFIKKNKNPTAQEAEQDQRGASGNTATSKRQQKLQARREKGPAVRYR</sequence>
<gene>
    <name evidence="9" type="ORF">CTRG_04601</name>
</gene>
<feature type="transmembrane region" description="Helical" evidence="8">
    <location>
        <begin position="16"/>
        <end position="36"/>
    </location>
</feature>
<keyword evidence="3 8" id="KW-0812">Transmembrane</keyword>
<keyword evidence="10" id="KW-1185">Reference proteome</keyword>
<evidence type="ECO:0000313" key="10">
    <source>
        <dbReference type="Proteomes" id="UP000002037"/>
    </source>
</evidence>
<dbReference type="STRING" id="294747.C5MEV8"/>
<name>C5MEV8_CANTT</name>
<evidence type="ECO:0000256" key="4">
    <source>
        <dbReference type="ARBA" id="ARBA00022824"/>
    </source>
</evidence>
<dbReference type="GeneID" id="8301133"/>
<dbReference type="EMBL" id="GG692400">
    <property type="protein sequence ID" value="EER31818.1"/>
    <property type="molecule type" value="Genomic_DNA"/>
</dbReference>
<evidence type="ECO:0008006" key="11">
    <source>
        <dbReference type="Google" id="ProtNLM"/>
    </source>
</evidence>
<feature type="region of interest" description="Disordered" evidence="7">
    <location>
        <begin position="148"/>
        <end position="185"/>
    </location>
</feature>
<evidence type="ECO:0000256" key="2">
    <source>
        <dbReference type="ARBA" id="ARBA00009950"/>
    </source>
</evidence>
<evidence type="ECO:0000256" key="3">
    <source>
        <dbReference type="ARBA" id="ARBA00022692"/>
    </source>
</evidence>
<feature type="compositionally biased region" description="Polar residues" evidence="7">
    <location>
        <begin position="148"/>
        <end position="167"/>
    </location>
</feature>
<dbReference type="HOGENOM" id="CLU_094308_1_1_1"/>
<dbReference type="KEGG" id="ctp:CTRG_04601"/>
<evidence type="ECO:0000256" key="5">
    <source>
        <dbReference type="ARBA" id="ARBA00022989"/>
    </source>
</evidence>
<dbReference type="GO" id="GO:0005789">
    <property type="term" value="C:endoplasmic reticulum membrane"/>
    <property type="evidence" value="ECO:0007669"/>
    <property type="project" value="UniProtKB-SubCell"/>
</dbReference>
<feature type="transmembrane region" description="Helical" evidence="8">
    <location>
        <begin position="95"/>
        <end position="113"/>
    </location>
</feature>
<keyword evidence="4" id="KW-0256">Endoplasmic reticulum</keyword>
<evidence type="ECO:0000256" key="6">
    <source>
        <dbReference type="ARBA" id="ARBA00023136"/>
    </source>
</evidence>
<dbReference type="Proteomes" id="UP000002037">
    <property type="component" value="Unassembled WGS sequence"/>
</dbReference>
<evidence type="ECO:0000256" key="8">
    <source>
        <dbReference type="SAM" id="Phobius"/>
    </source>
</evidence>